<dbReference type="PROSITE" id="PS50846">
    <property type="entry name" value="HMA_2"/>
    <property type="match status" value="1"/>
</dbReference>
<dbReference type="Gene3D" id="3.30.70.100">
    <property type="match status" value="1"/>
</dbReference>
<dbReference type="InterPro" id="IPR036163">
    <property type="entry name" value="HMA_dom_sf"/>
</dbReference>
<dbReference type="RefSeq" id="WP_042208445.1">
    <property type="nucleotide sequence ID" value="NZ_CP009288.1"/>
</dbReference>
<evidence type="ECO:0000259" key="1">
    <source>
        <dbReference type="PROSITE" id="PS50846"/>
    </source>
</evidence>
<dbReference type="InterPro" id="IPR006121">
    <property type="entry name" value="HMA_dom"/>
</dbReference>
<dbReference type="SUPFAM" id="SSF55008">
    <property type="entry name" value="HMA, heavy metal-associated domain"/>
    <property type="match status" value="1"/>
</dbReference>
<feature type="domain" description="HMA" evidence="1">
    <location>
        <begin position="8"/>
        <end position="74"/>
    </location>
</feature>
<dbReference type="AlphaFoldDB" id="A0A089HWG9"/>
<name>A0A089HWG9_PAEDU</name>
<dbReference type="CDD" id="cd00371">
    <property type="entry name" value="HMA"/>
    <property type="match status" value="1"/>
</dbReference>
<dbReference type="GO" id="GO:0046872">
    <property type="term" value="F:metal ion binding"/>
    <property type="evidence" value="ECO:0007669"/>
    <property type="project" value="InterPro"/>
</dbReference>
<gene>
    <name evidence="2" type="ORF">PDUR_24780</name>
</gene>
<proteinExistence type="predicted"/>
<keyword evidence="3" id="KW-1185">Reference proteome</keyword>
<evidence type="ECO:0000313" key="2">
    <source>
        <dbReference type="EMBL" id="AIQ14733.1"/>
    </source>
</evidence>
<dbReference type="OrthoDB" id="9800141at2"/>
<dbReference type="Pfam" id="PF00403">
    <property type="entry name" value="HMA"/>
    <property type="match status" value="1"/>
</dbReference>
<evidence type="ECO:0000313" key="3">
    <source>
        <dbReference type="Proteomes" id="UP000029409"/>
    </source>
</evidence>
<dbReference type="Proteomes" id="UP000029409">
    <property type="component" value="Chromosome"/>
</dbReference>
<accession>A0A089HWG9</accession>
<protein>
    <recommendedName>
        <fullName evidence="1">HMA domain-containing protein</fullName>
    </recommendedName>
</protein>
<organism evidence="2 3">
    <name type="scientific">Paenibacillus durus</name>
    <name type="common">Paenibacillus azotofixans</name>
    <dbReference type="NCBI Taxonomy" id="44251"/>
    <lineage>
        <taxon>Bacteria</taxon>
        <taxon>Bacillati</taxon>
        <taxon>Bacillota</taxon>
        <taxon>Bacilli</taxon>
        <taxon>Bacillales</taxon>
        <taxon>Paenibacillaceae</taxon>
        <taxon>Paenibacillus</taxon>
    </lineage>
</organism>
<dbReference type="KEGG" id="pdu:PDUR_24780"/>
<sequence>MENEWSTVISEYTVEGMHCPKCESKIKGELEGIPGVKSVEVNREDKQVAVTHTAERGLAEKIRGQIGMIHDGKFTVTIMTAGNIEG</sequence>
<dbReference type="EMBL" id="CP009288">
    <property type="protein sequence ID" value="AIQ14733.1"/>
    <property type="molecule type" value="Genomic_DNA"/>
</dbReference>
<reference evidence="2 3" key="1">
    <citation type="submission" date="2014-08" db="EMBL/GenBank/DDBJ databases">
        <title>Comparative genomics of the Paenibacillus odorifer group.</title>
        <authorList>
            <person name="den Bakker H.C."/>
            <person name="Tsai Y.-C."/>
            <person name="Martin N."/>
            <person name="Korlach J."/>
            <person name="Wiedmann M."/>
        </authorList>
    </citation>
    <scope>NUCLEOTIDE SEQUENCE [LARGE SCALE GENOMIC DNA]</scope>
    <source>
        <strain evidence="2 3">DSM 1735</strain>
    </source>
</reference>